<reference evidence="4 5" key="1">
    <citation type="submission" date="2019-06" db="EMBL/GenBank/DDBJ databases">
        <title>Genome sequence of Litorilinea aerophila BAA-2444.</title>
        <authorList>
            <person name="Maclea K.S."/>
            <person name="Maurais E.G."/>
            <person name="Iannazzi L.C."/>
        </authorList>
    </citation>
    <scope>NUCLEOTIDE SEQUENCE [LARGE SCALE GENOMIC DNA]</scope>
    <source>
        <strain evidence="4 5">ATCC BAA-2444</strain>
    </source>
</reference>
<evidence type="ECO:0000259" key="3">
    <source>
        <dbReference type="Pfam" id="PF14338"/>
    </source>
</evidence>
<proteinExistence type="predicted"/>
<dbReference type="InParanoid" id="A0A540VK20"/>
<accession>A0A540VK20</accession>
<feature type="region of interest" description="Disordered" evidence="1">
    <location>
        <begin position="115"/>
        <end position="138"/>
    </location>
</feature>
<dbReference type="Gene3D" id="3.40.1350.10">
    <property type="match status" value="1"/>
</dbReference>
<dbReference type="InterPro" id="IPR011856">
    <property type="entry name" value="tRNA_endonuc-like_dom_sf"/>
</dbReference>
<evidence type="ECO:0000259" key="2">
    <source>
        <dbReference type="Pfam" id="PF04471"/>
    </source>
</evidence>
<feature type="compositionally biased region" description="Acidic residues" evidence="1">
    <location>
        <begin position="127"/>
        <end position="136"/>
    </location>
</feature>
<dbReference type="Pfam" id="PF04471">
    <property type="entry name" value="Mrr_cat"/>
    <property type="match status" value="1"/>
</dbReference>
<feature type="domain" description="Restriction endonuclease type IV Mrr" evidence="2">
    <location>
        <begin position="149"/>
        <end position="265"/>
    </location>
</feature>
<evidence type="ECO:0000313" key="5">
    <source>
        <dbReference type="Proteomes" id="UP000317371"/>
    </source>
</evidence>
<dbReference type="RefSeq" id="WP_141608721.1">
    <property type="nucleotide sequence ID" value="NZ_VIGC02000004.1"/>
</dbReference>
<protein>
    <submittedName>
        <fullName evidence="4">Restriction endonuclease</fullName>
    </submittedName>
</protein>
<dbReference type="InterPro" id="IPR007560">
    <property type="entry name" value="Restrct_endonuc_IV_Mrr"/>
</dbReference>
<dbReference type="InterPro" id="IPR011335">
    <property type="entry name" value="Restrct_endonuc-II-like"/>
</dbReference>
<dbReference type="EMBL" id="VIGC01000004">
    <property type="protein sequence ID" value="TQE97125.1"/>
    <property type="molecule type" value="Genomic_DNA"/>
</dbReference>
<dbReference type="AlphaFoldDB" id="A0A540VK20"/>
<dbReference type="GO" id="GO:0015666">
    <property type="term" value="F:restriction endodeoxyribonuclease activity"/>
    <property type="evidence" value="ECO:0007669"/>
    <property type="project" value="TreeGrafter"/>
</dbReference>
<keyword evidence="4" id="KW-0378">Hydrolase</keyword>
<dbReference type="Proteomes" id="UP000317371">
    <property type="component" value="Unassembled WGS sequence"/>
</dbReference>
<dbReference type="InterPro" id="IPR025745">
    <property type="entry name" value="Mrr-like_N_dom"/>
</dbReference>
<dbReference type="GO" id="GO:0009307">
    <property type="term" value="P:DNA restriction-modification system"/>
    <property type="evidence" value="ECO:0007669"/>
    <property type="project" value="InterPro"/>
</dbReference>
<keyword evidence="4" id="KW-0255">Endonuclease</keyword>
<comment type="caution">
    <text evidence="4">The sequence shown here is derived from an EMBL/GenBank/DDBJ whole genome shotgun (WGS) entry which is preliminary data.</text>
</comment>
<dbReference type="InterPro" id="IPR052906">
    <property type="entry name" value="Type_IV_Methyl-Rstrct_Enzyme"/>
</dbReference>
<name>A0A540VK20_9CHLR</name>
<organism evidence="4 5">
    <name type="scientific">Litorilinea aerophila</name>
    <dbReference type="NCBI Taxonomy" id="1204385"/>
    <lineage>
        <taxon>Bacteria</taxon>
        <taxon>Bacillati</taxon>
        <taxon>Chloroflexota</taxon>
        <taxon>Caldilineae</taxon>
        <taxon>Caldilineales</taxon>
        <taxon>Caldilineaceae</taxon>
        <taxon>Litorilinea</taxon>
    </lineage>
</organism>
<dbReference type="PANTHER" id="PTHR30015:SF7">
    <property type="entry name" value="TYPE IV METHYL-DIRECTED RESTRICTION ENZYME ECOKMRR"/>
    <property type="match status" value="1"/>
</dbReference>
<dbReference type="OrthoDB" id="161627at2"/>
<dbReference type="GO" id="GO:0003677">
    <property type="term" value="F:DNA binding"/>
    <property type="evidence" value="ECO:0007669"/>
    <property type="project" value="InterPro"/>
</dbReference>
<keyword evidence="4" id="KW-0540">Nuclease</keyword>
<keyword evidence="5" id="KW-1185">Reference proteome</keyword>
<dbReference type="Pfam" id="PF14338">
    <property type="entry name" value="Mrr_N"/>
    <property type="match status" value="1"/>
</dbReference>
<feature type="domain" description="Restriction system protein Mrr-like N-terminal" evidence="3">
    <location>
        <begin position="7"/>
        <end position="93"/>
    </location>
</feature>
<dbReference type="PANTHER" id="PTHR30015">
    <property type="entry name" value="MRR RESTRICTION SYSTEM PROTEIN"/>
    <property type="match status" value="1"/>
</dbReference>
<evidence type="ECO:0000256" key="1">
    <source>
        <dbReference type="SAM" id="MobiDB-lite"/>
    </source>
</evidence>
<dbReference type="SUPFAM" id="SSF52980">
    <property type="entry name" value="Restriction endonuclease-like"/>
    <property type="match status" value="1"/>
</dbReference>
<evidence type="ECO:0000313" key="4">
    <source>
        <dbReference type="EMBL" id="TQE97125.1"/>
    </source>
</evidence>
<sequence>MQSVPTFDEYMNPILKALHELGGSATNQEIFEKVSEDMGLTDELLSIPHNPERGNQTEVAYRMAWARTYLKQAGYIENSERGVWALTPQGRQTESVDPRRVVSLVRSQYVAKQSRSLSSAEQGESGEPPDLEDETSSDAWRSQLMSVLSRMMPDSFERLAQRLLRECGFVEVDVTGRTGDGGIDGRGILRVQNLVSFQVLFQCKRWAGTVGAKEIRDFRGAMVGRTDKGLFITTGSFSRDAQKEATRDGAPPIDLIDGEQLLDLLKNLELGVQRKVVEKIIIDEEWFQSI</sequence>
<gene>
    <name evidence="4" type="ORF">FKZ61_03625</name>
</gene>